<evidence type="ECO:0000313" key="2">
    <source>
        <dbReference type="Proteomes" id="UP000805614"/>
    </source>
</evidence>
<dbReference type="RefSeq" id="WP_187240939.1">
    <property type="nucleotide sequence ID" value="NZ_BAAAOK010000011.1"/>
</dbReference>
<sequence length="74" mass="8254">MPGNDHSDIEPGRRLAQEEFSGPNLVIRCVRVAWPGFGQQEEFERQVDVFLASEGRKELAWAVDMEIELAAAPG</sequence>
<proteinExistence type="predicted"/>
<gene>
    <name evidence="1" type="ORF">HKK74_00670</name>
</gene>
<keyword evidence="2" id="KW-1185">Reference proteome</keyword>
<comment type="caution">
    <text evidence="1">The sequence shown here is derived from an EMBL/GenBank/DDBJ whole genome shotgun (WGS) entry which is preliminary data.</text>
</comment>
<dbReference type="EMBL" id="JABVEC010000001">
    <property type="protein sequence ID" value="MBC6464016.1"/>
    <property type="molecule type" value="Genomic_DNA"/>
</dbReference>
<organism evidence="1 2">
    <name type="scientific">Actinomadura alba</name>
    <dbReference type="NCBI Taxonomy" id="406431"/>
    <lineage>
        <taxon>Bacteria</taxon>
        <taxon>Bacillati</taxon>
        <taxon>Actinomycetota</taxon>
        <taxon>Actinomycetes</taxon>
        <taxon>Streptosporangiales</taxon>
        <taxon>Thermomonosporaceae</taxon>
        <taxon>Actinomadura</taxon>
    </lineage>
</organism>
<name>A0ABR7LGR0_9ACTN</name>
<accession>A0ABR7LGR0</accession>
<evidence type="ECO:0000313" key="1">
    <source>
        <dbReference type="EMBL" id="MBC6464016.1"/>
    </source>
</evidence>
<dbReference type="Proteomes" id="UP000805614">
    <property type="component" value="Unassembled WGS sequence"/>
</dbReference>
<reference evidence="1 2" key="1">
    <citation type="submission" date="2020-06" db="EMBL/GenBank/DDBJ databases">
        <title>Actinomadura xiongansis sp. nov., isolated from soil of Baiyangdian.</title>
        <authorList>
            <person name="Zhang X."/>
        </authorList>
    </citation>
    <scope>NUCLEOTIDE SEQUENCE [LARGE SCALE GENOMIC DNA]</scope>
    <source>
        <strain evidence="1 2">HBUM206468</strain>
    </source>
</reference>
<protein>
    <submittedName>
        <fullName evidence="1">Uncharacterized protein</fullName>
    </submittedName>
</protein>